<dbReference type="OrthoDB" id="9779128at2"/>
<comment type="caution">
    <text evidence="3">The sequence shown here is derived from an EMBL/GenBank/DDBJ whole genome shotgun (WGS) entry which is preliminary data.</text>
</comment>
<dbReference type="SUPFAM" id="SSF110997">
    <property type="entry name" value="Sporulation related repeat"/>
    <property type="match status" value="1"/>
</dbReference>
<keyword evidence="4" id="KW-1185">Reference proteome</keyword>
<accession>A0A399QSZ1</accession>
<evidence type="ECO:0000256" key="1">
    <source>
        <dbReference type="SAM" id="SignalP"/>
    </source>
</evidence>
<keyword evidence="1" id="KW-0732">Signal</keyword>
<proteinExistence type="predicted"/>
<protein>
    <submittedName>
        <fullName evidence="3">SPOR domain-containing protein</fullName>
    </submittedName>
</protein>
<gene>
    <name evidence="3" type="ORF">D1224_16225</name>
</gene>
<reference evidence="3 4" key="1">
    <citation type="submission" date="2018-08" db="EMBL/GenBank/DDBJ databases">
        <title>Henriciella mobilis sp. nov., isolated from seawater.</title>
        <authorList>
            <person name="Cheng H."/>
            <person name="Wu Y.-H."/>
            <person name="Xu X.-W."/>
            <person name="Guo L.-L."/>
        </authorList>
    </citation>
    <scope>NUCLEOTIDE SEQUENCE [LARGE SCALE GENOMIC DNA]</scope>
    <source>
        <strain evidence="3 4">CCUG66934</strain>
    </source>
</reference>
<dbReference type="PANTHER" id="PTHR34183">
    <property type="entry name" value="ENDOLYTIC PEPTIDOGLYCAN TRANSGLYCOSYLASE RLPA"/>
    <property type="match status" value="1"/>
</dbReference>
<dbReference type="InterPro" id="IPR007730">
    <property type="entry name" value="SPOR-like_dom"/>
</dbReference>
<name>A0A399QSZ1_9PROT</name>
<feature type="domain" description="SPOR" evidence="2">
    <location>
        <begin position="244"/>
        <end position="322"/>
    </location>
</feature>
<dbReference type="GO" id="GO:0042834">
    <property type="term" value="F:peptidoglycan binding"/>
    <property type="evidence" value="ECO:0007669"/>
    <property type="project" value="InterPro"/>
</dbReference>
<dbReference type="PROSITE" id="PS51724">
    <property type="entry name" value="SPOR"/>
    <property type="match status" value="1"/>
</dbReference>
<dbReference type="GO" id="GO:0009279">
    <property type="term" value="C:cell outer membrane"/>
    <property type="evidence" value="ECO:0007669"/>
    <property type="project" value="TreeGrafter"/>
</dbReference>
<feature type="chain" id="PRO_5017221507" evidence="1">
    <location>
        <begin position="29"/>
        <end position="322"/>
    </location>
</feature>
<organism evidence="3 4">
    <name type="scientific">Henriciella barbarensis</name>
    <dbReference type="NCBI Taxonomy" id="86342"/>
    <lineage>
        <taxon>Bacteria</taxon>
        <taxon>Pseudomonadati</taxon>
        <taxon>Pseudomonadota</taxon>
        <taxon>Alphaproteobacteria</taxon>
        <taxon>Hyphomonadales</taxon>
        <taxon>Hyphomonadaceae</taxon>
        <taxon>Henriciella</taxon>
    </lineage>
</organism>
<evidence type="ECO:0000313" key="3">
    <source>
        <dbReference type="EMBL" id="RIJ20647.1"/>
    </source>
</evidence>
<evidence type="ECO:0000313" key="4">
    <source>
        <dbReference type="Proteomes" id="UP000265431"/>
    </source>
</evidence>
<dbReference type="Gene3D" id="3.30.70.1070">
    <property type="entry name" value="Sporulation related repeat"/>
    <property type="match status" value="1"/>
</dbReference>
<dbReference type="InterPro" id="IPR036680">
    <property type="entry name" value="SPOR-like_sf"/>
</dbReference>
<dbReference type="EMBL" id="QWGB01000014">
    <property type="protein sequence ID" value="RIJ20647.1"/>
    <property type="molecule type" value="Genomic_DNA"/>
</dbReference>
<feature type="signal peptide" evidence="1">
    <location>
        <begin position="1"/>
        <end position="28"/>
    </location>
</feature>
<dbReference type="PANTHER" id="PTHR34183:SF1">
    <property type="entry name" value="ENDOLYTIC PEPTIDOGLYCAN TRANSGLYCOSYLASE RLPA"/>
    <property type="match status" value="1"/>
</dbReference>
<dbReference type="Proteomes" id="UP000265431">
    <property type="component" value="Unassembled WGS sequence"/>
</dbReference>
<dbReference type="Gene3D" id="2.40.40.10">
    <property type="entry name" value="RlpA-like domain"/>
    <property type="match status" value="1"/>
</dbReference>
<evidence type="ECO:0000259" key="2">
    <source>
        <dbReference type="PROSITE" id="PS51724"/>
    </source>
</evidence>
<dbReference type="Pfam" id="PF05036">
    <property type="entry name" value="SPOR"/>
    <property type="match status" value="1"/>
</dbReference>
<dbReference type="AlphaFoldDB" id="A0A399QSZ1"/>
<sequence length="322" mass="33517">MALNANTGLRALAATTLLVSILPLSAQAGPRDAAPIDFVRISSVEQARPTRNIARVGTTTPRLNPKAVQDTWRGPVTHTGSGALPAVRRRIHFSYPGSVRTPVTAQPIQVSGTALPDLNGAILNNVAISSALSSSDGRMVAGHPTLPLNSLAHVRNPETNAELVVQITSRTAARREETLTLSSDAADLLGILRPFGAQVAVEYLGVSSSAPIEAEPAPQLFEADFERPAPVERPGPVERQATPTPATGSLYVQVGSFTEPSKASSVAGGIGGGLSSGVQAANVRGQTYHRVMVGPFQSRDAADRARASLRQLGFADGFVTSG</sequence>
<dbReference type="InterPro" id="IPR036908">
    <property type="entry name" value="RlpA-like_sf"/>
</dbReference>